<evidence type="ECO:0000313" key="16">
    <source>
        <dbReference type="EMBL" id="QDS92341.1"/>
    </source>
</evidence>
<keyword evidence="1 12" id="KW-0240">DNA-directed RNA polymerase</keyword>
<name>A0A517MBV5_9BACT</name>
<evidence type="ECO:0000256" key="7">
    <source>
        <dbReference type="ARBA" id="ARBA00022771"/>
    </source>
</evidence>
<feature type="region of interest" description="Disordered" evidence="14">
    <location>
        <begin position="448"/>
        <end position="545"/>
    </location>
</feature>
<dbReference type="RefSeq" id="WP_218933027.1">
    <property type="nucleotide sequence ID" value="NZ_CP036262.1"/>
</dbReference>
<feature type="compositionally biased region" description="Low complexity" evidence="14">
    <location>
        <begin position="525"/>
        <end position="541"/>
    </location>
</feature>
<proteinExistence type="inferred from homology"/>
<evidence type="ECO:0000256" key="1">
    <source>
        <dbReference type="ARBA" id="ARBA00022478"/>
    </source>
</evidence>
<feature type="region of interest" description="Disordered" evidence="14">
    <location>
        <begin position="701"/>
        <end position="726"/>
    </location>
</feature>
<dbReference type="PROSITE" id="PS50880">
    <property type="entry name" value="TOPRIM"/>
    <property type="match status" value="1"/>
</dbReference>
<dbReference type="PANTHER" id="PTHR30313">
    <property type="entry name" value="DNA PRIMASE"/>
    <property type="match status" value="1"/>
</dbReference>
<dbReference type="InterPro" id="IPR013264">
    <property type="entry name" value="DNAG_N"/>
</dbReference>
<dbReference type="GO" id="GO:0003899">
    <property type="term" value="F:DNA-directed RNA polymerase activity"/>
    <property type="evidence" value="ECO:0007669"/>
    <property type="project" value="UniProtKB-UniRule"/>
</dbReference>
<keyword evidence="9" id="KW-0460">Magnesium</keyword>
<dbReference type="HAMAP" id="MF_00974">
    <property type="entry name" value="DNA_primase_DnaG"/>
    <property type="match status" value="1"/>
</dbReference>
<dbReference type="Gene3D" id="3.90.980.10">
    <property type="entry name" value="DNA primase, catalytic core, N-terminal domain"/>
    <property type="match status" value="1"/>
</dbReference>
<protein>
    <recommendedName>
        <fullName evidence="12">DNA primase</fullName>
        <ecNumber evidence="12">2.7.7.101</ecNumber>
    </recommendedName>
</protein>
<accession>A0A517MBV5</accession>
<dbReference type="FunFam" id="3.90.580.10:FF:000001">
    <property type="entry name" value="DNA primase"/>
    <property type="match status" value="1"/>
</dbReference>
<dbReference type="InterPro" id="IPR002694">
    <property type="entry name" value="Znf_CHC2"/>
</dbReference>
<evidence type="ECO:0000259" key="15">
    <source>
        <dbReference type="PROSITE" id="PS50880"/>
    </source>
</evidence>
<dbReference type="SUPFAM" id="SSF57783">
    <property type="entry name" value="Zinc beta-ribbon"/>
    <property type="match status" value="1"/>
</dbReference>
<dbReference type="GO" id="GO:0006269">
    <property type="term" value="P:DNA replication, synthesis of primer"/>
    <property type="evidence" value="ECO:0007669"/>
    <property type="project" value="UniProtKB-UniRule"/>
</dbReference>
<dbReference type="GO" id="GO:0005737">
    <property type="term" value="C:cytoplasm"/>
    <property type="evidence" value="ECO:0007669"/>
    <property type="project" value="TreeGrafter"/>
</dbReference>
<dbReference type="SMART" id="SM00493">
    <property type="entry name" value="TOPRIM"/>
    <property type="match status" value="1"/>
</dbReference>
<comment type="catalytic activity">
    <reaction evidence="12">
        <text>ssDNA + n NTP = ssDNA/pppN(pN)n-1 hybrid + (n-1) diphosphate.</text>
        <dbReference type="EC" id="2.7.7.101"/>
    </reaction>
</comment>
<dbReference type="GO" id="GO:1990077">
    <property type="term" value="C:primosome complex"/>
    <property type="evidence" value="ECO:0007669"/>
    <property type="project" value="UniProtKB-KW"/>
</dbReference>
<keyword evidence="4 12" id="KW-0548">Nucleotidyltransferase</keyword>
<dbReference type="SUPFAM" id="SSF56731">
    <property type="entry name" value="DNA primase core"/>
    <property type="match status" value="1"/>
</dbReference>
<dbReference type="PIRSF" id="PIRSF002811">
    <property type="entry name" value="DnaG"/>
    <property type="match status" value="1"/>
</dbReference>
<evidence type="ECO:0000256" key="14">
    <source>
        <dbReference type="SAM" id="MobiDB-lite"/>
    </source>
</evidence>
<keyword evidence="2 12" id="KW-0639">Primosome</keyword>
<keyword evidence="8 12" id="KW-0862">Zinc</keyword>
<gene>
    <name evidence="12 16" type="primary">dnaG</name>
    <name evidence="16" type="ORF">FF011L_10830</name>
</gene>
<dbReference type="GO" id="GO:0008270">
    <property type="term" value="F:zinc ion binding"/>
    <property type="evidence" value="ECO:0007669"/>
    <property type="project" value="UniProtKB-UniRule"/>
</dbReference>
<organism evidence="16 17">
    <name type="scientific">Roseimaritima multifibrata</name>
    <dbReference type="NCBI Taxonomy" id="1930274"/>
    <lineage>
        <taxon>Bacteria</taxon>
        <taxon>Pseudomonadati</taxon>
        <taxon>Planctomycetota</taxon>
        <taxon>Planctomycetia</taxon>
        <taxon>Pirellulales</taxon>
        <taxon>Pirellulaceae</taxon>
        <taxon>Roseimaritima</taxon>
    </lineage>
</organism>
<evidence type="ECO:0000256" key="9">
    <source>
        <dbReference type="ARBA" id="ARBA00022842"/>
    </source>
</evidence>
<evidence type="ECO:0000256" key="6">
    <source>
        <dbReference type="ARBA" id="ARBA00022723"/>
    </source>
</evidence>
<dbReference type="EMBL" id="CP036262">
    <property type="protein sequence ID" value="QDS92341.1"/>
    <property type="molecule type" value="Genomic_DNA"/>
</dbReference>
<dbReference type="InterPro" id="IPR006171">
    <property type="entry name" value="TOPRIM_dom"/>
</dbReference>
<evidence type="ECO:0000256" key="8">
    <source>
        <dbReference type="ARBA" id="ARBA00022833"/>
    </source>
</evidence>
<dbReference type="GO" id="GO:0003677">
    <property type="term" value="F:DNA binding"/>
    <property type="evidence" value="ECO:0007669"/>
    <property type="project" value="UniProtKB-KW"/>
</dbReference>
<keyword evidence="7 12" id="KW-0863">Zinc-finger</keyword>
<dbReference type="InterPro" id="IPR034151">
    <property type="entry name" value="TOPRIM_DnaG_bac"/>
</dbReference>
<dbReference type="EC" id="2.7.7.101" evidence="12"/>
<evidence type="ECO:0000256" key="5">
    <source>
        <dbReference type="ARBA" id="ARBA00022705"/>
    </source>
</evidence>
<keyword evidence="6 12" id="KW-0479">Metal-binding</keyword>
<evidence type="ECO:0000256" key="11">
    <source>
        <dbReference type="ARBA" id="ARBA00023163"/>
    </source>
</evidence>
<dbReference type="NCBIfam" id="TIGR01391">
    <property type="entry name" value="dnaG"/>
    <property type="match status" value="1"/>
</dbReference>
<evidence type="ECO:0000313" key="17">
    <source>
        <dbReference type="Proteomes" id="UP000320672"/>
    </source>
</evidence>
<evidence type="ECO:0000256" key="2">
    <source>
        <dbReference type="ARBA" id="ARBA00022515"/>
    </source>
</evidence>
<dbReference type="InterPro" id="IPR037068">
    <property type="entry name" value="DNA_primase_core_N_sf"/>
</dbReference>
<dbReference type="Proteomes" id="UP000320672">
    <property type="component" value="Chromosome"/>
</dbReference>
<keyword evidence="10 12" id="KW-0238">DNA-binding</keyword>
<dbReference type="Pfam" id="PF08275">
    <property type="entry name" value="DNAG_N"/>
    <property type="match status" value="1"/>
</dbReference>
<dbReference type="KEGG" id="rml:FF011L_10830"/>
<dbReference type="InterPro" id="IPR006295">
    <property type="entry name" value="DNA_primase_DnaG"/>
</dbReference>
<dbReference type="Pfam" id="PF13155">
    <property type="entry name" value="Toprim_2"/>
    <property type="match status" value="1"/>
</dbReference>
<dbReference type="CDD" id="cd03364">
    <property type="entry name" value="TOPRIM_DnaG_primases"/>
    <property type="match status" value="1"/>
</dbReference>
<feature type="zinc finger region" description="CHC2-type" evidence="12 13">
    <location>
        <begin position="40"/>
        <end position="64"/>
    </location>
</feature>
<dbReference type="InterPro" id="IPR036977">
    <property type="entry name" value="DNA_primase_Znf_CHC2"/>
</dbReference>
<comment type="domain">
    <text evidence="12">Contains an N-terminal zinc-binding domain, a central core domain that contains the primase activity, and a C-terminal DnaB-binding domain.</text>
</comment>
<keyword evidence="3 12" id="KW-0808">Transferase</keyword>
<comment type="similarity">
    <text evidence="12">Belongs to the DnaG primase family.</text>
</comment>
<dbReference type="AlphaFoldDB" id="A0A517MBV5"/>
<dbReference type="PANTHER" id="PTHR30313:SF2">
    <property type="entry name" value="DNA PRIMASE"/>
    <property type="match status" value="1"/>
</dbReference>
<reference evidence="16 17" key="1">
    <citation type="submission" date="2019-02" db="EMBL/GenBank/DDBJ databases">
        <title>Deep-cultivation of Planctomycetes and their phenomic and genomic characterization uncovers novel biology.</title>
        <authorList>
            <person name="Wiegand S."/>
            <person name="Jogler M."/>
            <person name="Boedeker C."/>
            <person name="Pinto D."/>
            <person name="Vollmers J."/>
            <person name="Rivas-Marin E."/>
            <person name="Kohn T."/>
            <person name="Peeters S.H."/>
            <person name="Heuer A."/>
            <person name="Rast P."/>
            <person name="Oberbeckmann S."/>
            <person name="Bunk B."/>
            <person name="Jeske O."/>
            <person name="Meyerdierks A."/>
            <person name="Storesund J.E."/>
            <person name="Kallscheuer N."/>
            <person name="Luecker S."/>
            <person name="Lage O.M."/>
            <person name="Pohl T."/>
            <person name="Merkel B.J."/>
            <person name="Hornburger P."/>
            <person name="Mueller R.-W."/>
            <person name="Bruemmer F."/>
            <person name="Labrenz M."/>
            <person name="Spormann A.M."/>
            <person name="Op den Camp H."/>
            <person name="Overmann J."/>
            <person name="Amann R."/>
            <person name="Jetten M.S.M."/>
            <person name="Mascher T."/>
            <person name="Medema M.H."/>
            <person name="Devos D.P."/>
            <person name="Kaster A.-K."/>
            <person name="Ovreas L."/>
            <person name="Rohde M."/>
            <person name="Galperin M.Y."/>
            <person name="Jogler C."/>
        </authorList>
    </citation>
    <scope>NUCLEOTIDE SEQUENCE [LARGE SCALE GENOMIC DNA]</scope>
    <source>
        <strain evidence="16 17">FF011L</strain>
    </source>
</reference>
<dbReference type="Gene3D" id="3.90.580.10">
    <property type="entry name" value="Zinc finger, CHC2-type domain"/>
    <property type="match status" value="1"/>
</dbReference>
<dbReference type="Pfam" id="PF01807">
    <property type="entry name" value="Zn_ribbon_DnaG"/>
    <property type="match status" value="1"/>
</dbReference>
<comment type="function">
    <text evidence="12">RNA polymerase that catalyzes the synthesis of short RNA molecules used as primers for DNA polymerase during DNA replication.</text>
</comment>
<keyword evidence="5 12" id="KW-0235">DNA replication</keyword>
<feature type="compositionally biased region" description="Polar residues" evidence="14">
    <location>
        <begin position="705"/>
        <end position="726"/>
    </location>
</feature>
<evidence type="ECO:0000256" key="13">
    <source>
        <dbReference type="PIRSR" id="PIRSR002811-1"/>
    </source>
</evidence>
<dbReference type="Gene3D" id="3.40.1360.10">
    <property type="match status" value="1"/>
</dbReference>
<feature type="domain" description="Toprim" evidence="15">
    <location>
        <begin position="269"/>
        <end position="350"/>
    </location>
</feature>
<evidence type="ECO:0000256" key="3">
    <source>
        <dbReference type="ARBA" id="ARBA00022679"/>
    </source>
</evidence>
<keyword evidence="17" id="KW-1185">Reference proteome</keyword>
<evidence type="ECO:0000256" key="12">
    <source>
        <dbReference type="HAMAP-Rule" id="MF_00974"/>
    </source>
</evidence>
<dbReference type="GO" id="GO:0000428">
    <property type="term" value="C:DNA-directed RNA polymerase complex"/>
    <property type="evidence" value="ECO:0007669"/>
    <property type="project" value="UniProtKB-KW"/>
</dbReference>
<evidence type="ECO:0000256" key="4">
    <source>
        <dbReference type="ARBA" id="ARBA00022695"/>
    </source>
</evidence>
<comment type="subunit">
    <text evidence="12">Monomer. Interacts with DnaB.</text>
</comment>
<keyword evidence="11 12" id="KW-0804">Transcription</keyword>
<evidence type="ECO:0000256" key="10">
    <source>
        <dbReference type="ARBA" id="ARBA00023125"/>
    </source>
</evidence>
<comment type="cofactor">
    <cofactor evidence="12 13">
        <name>Zn(2+)</name>
        <dbReference type="ChEBI" id="CHEBI:29105"/>
    </cofactor>
    <text evidence="12 13">Binds 1 zinc ion per monomer.</text>
</comment>
<dbReference type="InterPro" id="IPR030846">
    <property type="entry name" value="DnaG_bac"/>
</dbReference>
<dbReference type="InterPro" id="IPR050219">
    <property type="entry name" value="DnaG_primase"/>
</dbReference>
<sequence length="726" mass="80251">MSLHADFDLKERVRAAVDIVDVIGQTLELRPQGRNFVGLCPFHADKRPSFTVNPARQSWKCWPCDRGGDVFSFVQQRDGVSFPEALRTLAERAGIEMPTHGGPPVEPGGPRDKATLLAAMKFAVTAFSECLQNPDSKEAAAARAYMAKRGINEESRQQFQIGYAPDDFKWLVSKGVEAGFSHEVLEAAGLALRKDTNRPPYSRFRGRLIFPIFDLQDRAISAGGRVLPSDDPQKSGGAKYINGPETLLFSKSHQLYGLNLARPAVMQSREILVMEGYTDVIAARQAGIEPVVAVLGTALGEGHLRIIKRFADRVVLVLDGDDAGRRRADEVLELFIHADLDLRVLTLPDNSDPADFIQAEGREVFEKKVADAPDAIEHKLATLLNGVDVTTDTHRATAAMETMLSILAKAPSRQGDLRGEQILLRLSRVFSTSKELLAARLKQLRLEQSKRKRYRSSQPSAETPGRASQGKPVSQSRSVAPAPRSMPKDFDPNNAFLELGSDEFGEGSYGEEPVGFGTAMPVAPSYSSGHSSNYSSQPSVSPEKPKWEPIVGIDRELFEILIEEPQWAPLAIEAIAPDDLQTESAREILAAYQELDLAGRDLDVQSLLLMLEVEPLRKMIVTMDENVKKRVGELTRTPEQRYHDVQDRYQQKQWNVKRQQHIQSLRSNEMSADAETKLLQDLFEGEKARKGLLYRPVVEPVKSAAASTQPPSQQTASGSTESEAPE</sequence>
<dbReference type="SMART" id="SM00400">
    <property type="entry name" value="ZnF_CHCC"/>
    <property type="match status" value="1"/>
</dbReference>